<evidence type="ECO:0000313" key="2">
    <source>
        <dbReference type="Proteomes" id="UP001374535"/>
    </source>
</evidence>
<dbReference type="EMBL" id="CP144690">
    <property type="protein sequence ID" value="WVY89645.1"/>
    <property type="molecule type" value="Genomic_DNA"/>
</dbReference>
<name>A0AAQ3MEY7_VIGMU</name>
<evidence type="ECO:0000313" key="1">
    <source>
        <dbReference type="EMBL" id="WVY89645.1"/>
    </source>
</evidence>
<accession>A0AAQ3MEY7</accession>
<reference evidence="1 2" key="1">
    <citation type="journal article" date="2023" name="Life. Sci Alliance">
        <title>Evolutionary insights into 3D genome organization and epigenetic landscape of Vigna mungo.</title>
        <authorList>
            <person name="Junaid A."/>
            <person name="Singh B."/>
            <person name="Bhatia S."/>
        </authorList>
    </citation>
    <scope>NUCLEOTIDE SEQUENCE [LARGE SCALE GENOMIC DNA]</scope>
    <source>
        <strain evidence="1">Urdbean</strain>
    </source>
</reference>
<dbReference type="Proteomes" id="UP001374535">
    <property type="component" value="Chromosome 11"/>
</dbReference>
<protein>
    <submittedName>
        <fullName evidence="1">Uncharacterized protein</fullName>
    </submittedName>
</protein>
<dbReference type="AlphaFoldDB" id="A0AAQ3MEY7"/>
<keyword evidence="2" id="KW-1185">Reference proteome</keyword>
<proteinExistence type="predicted"/>
<sequence length="101" mass="12127">MYLLINPFNFQHAYRLVRNRKQLKDVIQIQKTFIYFKKLTLIIVPNLHIECHHLSPIHPPNMWLEICGFDTHCTRIHPKDIFLCEPGKSRSLNKKSYRITI</sequence>
<organism evidence="1 2">
    <name type="scientific">Vigna mungo</name>
    <name type="common">Black gram</name>
    <name type="synonym">Phaseolus mungo</name>
    <dbReference type="NCBI Taxonomy" id="3915"/>
    <lineage>
        <taxon>Eukaryota</taxon>
        <taxon>Viridiplantae</taxon>
        <taxon>Streptophyta</taxon>
        <taxon>Embryophyta</taxon>
        <taxon>Tracheophyta</taxon>
        <taxon>Spermatophyta</taxon>
        <taxon>Magnoliopsida</taxon>
        <taxon>eudicotyledons</taxon>
        <taxon>Gunneridae</taxon>
        <taxon>Pentapetalae</taxon>
        <taxon>rosids</taxon>
        <taxon>fabids</taxon>
        <taxon>Fabales</taxon>
        <taxon>Fabaceae</taxon>
        <taxon>Papilionoideae</taxon>
        <taxon>50 kb inversion clade</taxon>
        <taxon>NPAAA clade</taxon>
        <taxon>indigoferoid/millettioid clade</taxon>
        <taxon>Phaseoleae</taxon>
        <taxon>Vigna</taxon>
    </lineage>
</organism>
<gene>
    <name evidence="1" type="ORF">V8G54_035159</name>
</gene>